<comment type="caution">
    <text evidence="1">The sequence shown here is derived from an EMBL/GenBank/DDBJ whole genome shotgun (WGS) entry which is preliminary data.</text>
</comment>
<proteinExistence type="predicted"/>
<dbReference type="RefSeq" id="WP_205458725.1">
    <property type="nucleotide sequence ID" value="NZ_JAFHKK010000008.1"/>
</dbReference>
<keyword evidence="2" id="KW-1185">Reference proteome</keyword>
<accession>A0ABS2WRE8</accession>
<reference evidence="1 2" key="1">
    <citation type="submission" date="2021-02" db="EMBL/GenBank/DDBJ databases">
        <title>Sulfurospirillum tamanensis sp. nov.</title>
        <authorList>
            <person name="Frolova A."/>
            <person name="Merkel A."/>
            <person name="Slobodkin A."/>
        </authorList>
    </citation>
    <scope>NUCLEOTIDE SEQUENCE [LARGE SCALE GENOMIC DNA]</scope>
    <source>
        <strain evidence="1 2">T05b</strain>
    </source>
</reference>
<dbReference type="SUPFAM" id="SSF158752">
    <property type="entry name" value="HP0242-like"/>
    <property type="match status" value="1"/>
</dbReference>
<dbReference type="Gene3D" id="1.10.3350.10">
    <property type="entry name" value="HP0242-like domain"/>
    <property type="match status" value="1"/>
</dbReference>
<evidence type="ECO:0000313" key="2">
    <source>
        <dbReference type="Proteomes" id="UP000703590"/>
    </source>
</evidence>
<gene>
    <name evidence="1" type="ORF">JWV37_05250</name>
</gene>
<dbReference type="EMBL" id="JAFHKK010000008">
    <property type="protein sequence ID" value="MBN2964177.1"/>
    <property type="molecule type" value="Genomic_DNA"/>
</dbReference>
<dbReference type="Pfam" id="PF09442">
    <property type="entry name" value="DUF2018"/>
    <property type="match status" value="1"/>
</dbReference>
<protein>
    <submittedName>
        <fullName evidence="1">DUF2018 family protein</fullName>
    </submittedName>
</protein>
<dbReference type="InterPro" id="IPR018563">
    <property type="entry name" value="DUF2018"/>
</dbReference>
<dbReference type="InterPro" id="IPR023126">
    <property type="entry name" value="HP0242-like_sf"/>
</dbReference>
<organism evidence="1 2">
    <name type="scientific">Sulfurospirillum tamanense</name>
    <dbReference type="NCBI Taxonomy" id="2813362"/>
    <lineage>
        <taxon>Bacteria</taxon>
        <taxon>Pseudomonadati</taxon>
        <taxon>Campylobacterota</taxon>
        <taxon>Epsilonproteobacteria</taxon>
        <taxon>Campylobacterales</taxon>
        <taxon>Sulfurospirillaceae</taxon>
        <taxon>Sulfurospirillum</taxon>
    </lineage>
</organism>
<reference evidence="2" key="2">
    <citation type="submission" date="2021-02" db="EMBL/GenBank/DDBJ databases">
        <title>Sulfurospirillum tamanensis sp. nov.</title>
        <authorList>
            <person name="Merkel A.Y."/>
        </authorList>
    </citation>
    <scope>NUCLEOTIDE SEQUENCE [LARGE SCALE GENOMIC DNA]</scope>
    <source>
        <strain evidence="2">T05b</strain>
    </source>
</reference>
<sequence>MLKVDENDPFLGSPKSKFFDILLHANRSVVEHEFDLFLDRHLAIETLLSERLGEDESLESLVKAFKYERQDDLEAGKTDMYINLVGDILTQNE</sequence>
<reference evidence="1 2" key="3">
    <citation type="submission" date="2021-02" db="EMBL/GenBank/DDBJ databases">
        <authorList>
            <person name="Merkel A.Y."/>
        </authorList>
    </citation>
    <scope>NUCLEOTIDE SEQUENCE [LARGE SCALE GENOMIC DNA]</scope>
    <source>
        <strain evidence="1 2">T05b</strain>
    </source>
</reference>
<evidence type="ECO:0000313" key="1">
    <source>
        <dbReference type="EMBL" id="MBN2964177.1"/>
    </source>
</evidence>
<dbReference type="Proteomes" id="UP000703590">
    <property type="component" value="Unassembled WGS sequence"/>
</dbReference>
<name>A0ABS2WRE8_9BACT</name>